<dbReference type="GO" id="GO:0060090">
    <property type="term" value="F:molecular adaptor activity"/>
    <property type="evidence" value="ECO:0007669"/>
    <property type="project" value="TreeGrafter"/>
</dbReference>
<dbReference type="Proteomes" id="UP000663868">
    <property type="component" value="Unassembled WGS sequence"/>
</dbReference>
<dbReference type="PANTHER" id="PTHR12827:SF3">
    <property type="entry name" value="ANAPHASE-PROMOTING COMPLEX SUBUNIT 1"/>
    <property type="match status" value="1"/>
</dbReference>
<dbReference type="GO" id="GO:0007091">
    <property type="term" value="P:metaphase/anaphase transition of mitotic cell cycle"/>
    <property type="evidence" value="ECO:0007669"/>
    <property type="project" value="TreeGrafter"/>
</dbReference>
<evidence type="ECO:0000256" key="2">
    <source>
        <dbReference type="ARBA" id="ARBA00022776"/>
    </source>
</evidence>
<dbReference type="EMBL" id="CAJOBB010000299">
    <property type="protein sequence ID" value="CAF3643414.1"/>
    <property type="molecule type" value="Genomic_DNA"/>
</dbReference>
<dbReference type="PANTHER" id="PTHR12827">
    <property type="entry name" value="MEIOTIC CHECKPOINT REGULATOR TSG24 FAMILY MEMBER"/>
    <property type="match status" value="1"/>
</dbReference>
<evidence type="ECO:0000313" key="4">
    <source>
        <dbReference type="EMBL" id="CAF3643414.1"/>
    </source>
</evidence>
<dbReference type="InterPro" id="IPR024990">
    <property type="entry name" value="Apc1"/>
</dbReference>
<reference evidence="4" key="1">
    <citation type="submission" date="2021-02" db="EMBL/GenBank/DDBJ databases">
        <authorList>
            <person name="Nowell W R."/>
        </authorList>
    </citation>
    <scope>NUCLEOTIDE SEQUENCE</scope>
</reference>
<evidence type="ECO:0008006" key="6">
    <source>
        <dbReference type="Google" id="ProtNLM"/>
    </source>
</evidence>
<dbReference type="GO" id="GO:0070979">
    <property type="term" value="P:protein K11-linked ubiquitination"/>
    <property type="evidence" value="ECO:0007669"/>
    <property type="project" value="TreeGrafter"/>
</dbReference>
<sequence length="408" mass="45158">MQPAAMINVSKVAPFKPNGANYINEDTAINTEQELWSISATSNRQGDEEIYSRGSHIIWTYPLQNIQCPSYMEFTTDTIPKKLLWTKFEQCSMSCEHGGTEFPVIVEQNCLTVLGMDTGYTKVALPFSVSKVWPFQNGLTIERQSNDHYLPNLFSLSHPLDEVKPIISRHHGDWFYSSDKHMYTTAGLAIDEQLLLRFDEIDRVHSLWLLRKCTDEDRHQATNMTLPILNESHLLQGNNHHQTLLNQPNMSLAQISMLNNTLSRRSSILTTTVGGGTSTGIGGNSSPNPSHLLTNPRRLATMAVISRSPLSDSINRGTSRLPPSQFLSSTTAATPFSCSTLTLGNGGTTNVSHLPTTALIDRMGTNGSFMATLNADCATHSNSIPDPLCPDYCVEFIWSDSTYNNTLA</sequence>
<dbReference type="GO" id="GO:0051301">
    <property type="term" value="P:cell division"/>
    <property type="evidence" value="ECO:0007669"/>
    <property type="project" value="UniProtKB-KW"/>
</dbReference>
<dbReference type="GO" id="GO:0031145">
    <property type="term" value="P:anaphase-promoting complex-dependent catabolic process"/>
    <property type="evidence" value="ECO:0007669"/>
    <property type="project" value="TreeGrafter"/>
</dbReference>
<organism evidence="4 5">
    <name type="scientific">Adineta steineri</name>
    <dbReference type="NCBI Taxonomy" id="433720"/>
    <lineage>
        <taxon>Eukaryota</taxon>
        <taxon>Metazoa</taxon>
        <taxon>Spiralia</taxon>
        <taxon>Gnathifera</taxon>
        <taxon>Rotifera</taxon>
        <taxon>Eurotatoria</taxon>
        <taxon>Bdelloidea</taxon>
        <taxon>Adinetida</taxon>
        <taxon>Adinetidae</taxon>
        <taxon>Adineta</taxon>
    </lineage>
</organism>
<dbReference type="AlphaFoldDB" id="A0A818QXR9"/>
<keyword evidence="3" id="KW-0131">Cell cycle</keyword>
<name>A0A818QXR9_9BILA</name>
<accession>A0A818QXR9</accession>
<gene>
    <name evidence="4" type="ORF">KXQ929_LOCUS7330</name>
</gene>
<evidence type="ECO:0000256" key="1">
    <source>
        <dbReference type="ARBA" id="ARBA00022618"/>
    </source>
</evidence>
<proteinExistence type="predicted"/>
<keyword evidence="1" id="KW-0132">Cell division</keyword>
<comment type="caution">
    <text evidence="4">The sequence shown here is derived from an EMBL/GenBank/DDBJ whole genome shotgun (WGS) entry which is preliminary data.</text>
</comment>
<protein>
    <recommendedName>
        <fullName evidence="6">Anaphase-promoting complex subunit 1</fullName>
    </recommendedName>
</protein>
<feature type="non-terminal residue" evidence="4">
    <location>
        <position position="1"/>
    </location>
</feature>
<keyword evidence="2" id="KW-0498">Mitosis</keyword>
<dbReference type="GO" id="GO:0005680">
    <property type="term" value="C:anaphase-promoting complex"/>
    <property type="evidence" value="ECO:0007669"/>
    <property type="project" value="InterPro"/>
</dbReference>
<evidence type="ECO:0000313" key="5">
    <source>
        <dbReference type="Proteomes" id="UP000663868"/>
    </source>
</evidence>
<evidence type="ECO:0000256" key="3">
    <source>
        <dbReference type="ARBA" id="ARBA00023306"/>
    </source>
</evidence>